<dbReference type="InterPro" id="IPR017871">
    <property type="entry name" value="ABC_transporter-like_CS"/>
</dbReference>
<evidence type="ECO:0000256" key="5">
    <source>
        <dbReference type="ARBA" id="ARBA00022840"/>
    </source>
</evidence>
<feature type="transmembrane region" description="Helical" evidence="10">
    <location>
        <begin position="446"/>
        <end position="464"/>
    </location>
</feature>
<dbReference type="AlphaFoldDB" id="A0AAD4D370"/>
<feature type="region of interest" description="Disordered" evidence="9">
    <location>
        <begin position="877"/>
        <end position="920"/>
    </location>
</feature>
<evidence type="ECO:0000256" key="9">
    <source>
        <dbReference type="SAM" id="MobiDB-lite"/>
    </source>
</evidence>
<feature type="transmembrane region" description="Helical" evidence="10">
    <location>
        <begin position="332"/>
        <end position="352"/>
    </location>
</feature>
<dbReference type="SUPFAM" id="SSF52540">
    <property type="entry name" value="P-loop containing nucleoside triphosphate hydrolases"/>
    <property type="match status" value="1"/>
</dbReference>
<feature type="compositionally biased region" description="Basic and acidic residues" evidence="9">
    <location>
        <begin position="910"/>
        <end position="920"/>
    </location>
</feature>
<comment type="subcellular location">
    <subcellularLocation>
        <location evidence="1">Membrane</location>
        <topology evidence="1">Multi-pass membrane protein</topology>
    </subcellularLocation>
</comment>
<dbReference type="PROSITE" id="PS50929">
    <property type="entry name" value="ABC_TM1F"/>
    <property type="match status" value="1"/>
</dbReference>
<evidence type="ECO:0000256" key="8">
    <source>
        <dbReference type="ARBA" id="ARBA00024363"/>
    </source>
</evidence>
<reference evidence="13" key="1">
    <citation type="journal article" date="2020" name="Fungal Divers.">
        <title>Resolving the Mortierellaceae phylogeny through synthesis of multi-gene phylogenetics and phylogenomics.</title>
        <authorList>
            <person name="Vandepol N."/>
            <person name="Liber J."/>
            <person name="Desiro A."/>
            <person name="Na H."/>
            <person name="Kennedy M."/>
            <person name="Barry K."/>
            <person name="Grigoriev I.V."/>
            <person name="Miller A.N."/>
            <person name="O'Donnell K."/>
            <person name="Stajich J.E."/>
            <person name="Bonito G."/>
        </authorList>
    </citation>
    <scope>NUCLEOTIDE SEQUENCE</scope>
    <source>
        <strain evidence="13">NRRL 28262</strain>
    </source>
</reference>
<dbReference type="PROSITE" id="PS00211">
    <property type="entry name" value="ABC_TRANSPORTER_1"/>
    <property type="match status" value="1"/>
</dbReference>
<feature type="transmembrane region" description="Helical" evidence="10">
    <location>
        <begin position="291"/>
        <end position="312"/>
    </location>
</feature>
<dbReference type="FunFam" id="3.40.50.300:FF:000287">
    <property type="entry name" value="Multidrug ABC transporter ATP-binding protein"/>
    <property type="match status" value="1"/>
</dbReference>
<dbReference type="GO" id="GO:0016887">
    <property type="term" value="F:ATP hydrolysis activity"/>
    <property type="evidence" value="ECO:0007669"/>
    <property type="project" value="InterPro"/>
</dbReference>
<dbReference type="InterPro" id="IPR036640">
    <property type="entry name" value="ABC1_TM_sf"/>
</dbReference>
<evidence type="ECO:0000256" key="7">
    <source>
        <dbReference type="ARBA" id="ARBA00023136"/>
    </source>
</evidence>
<feature type="transmembrane region" description="Helical" evidence="10">
    <location>
        <begin position="416"/>
        <end position="440"/>
    </location>
</feature>
<dbReference type="EMBL" id="JAAAIL010002210">
    <property type="protein sequence ID" value="KAG0259258.1"/>
    <property type="molecule type" value="Genomic_DNA"/>
</dbReference>
<dbReference type="InterPro" id="IPR003439">
    <property type="entry name" value="ABC_transporter-like_ATP-bd"/>
</dbReference>
<feature type="transmembrane region" description="Helical" evidence="10">
    <location>
        <begin position="192"/>
        <end position="210"/>
    </location>
</feature>
<dbReference type="GO" id="GO:0016020">
    <property type="term" value="C:membrane"/>
    <property type="evidence" value="ECO:0007669"/>
    <property type="project" value="UniProtKB-SubCell"/>
</dbReference>
<accession>A0AAD4D370</accession>
<evidence type="ECO:0000313" key="13">
    <source>
        <dbReference type="EMBL" id="KAG0259258.1"/>
    </source>
</evidence>
<keyword evidence="7 10" id="KW-0472">Membrane</keyword>
<feature type="transmembrane region" description="Helical" evidence="10">
    <location>
        <begin position="67"/>
        <end position="88"/>
    </location>
</feature>
<sequence length="920" mass="103124">MTPLAVFHIDKAPSEGNLPFLLFALAVAISLFKRPKDMQDRDDNLKDLKDRVGSGQGQRQPTFLDQILLRSYQLVSATYCFDLVVIGYRLSQAQHSDSSTMSVASAKFAAWIAFTLNWIFLILDNKVPNTHRSHAIHHLLGWTALVGAFLSISPYLVHGARTLSSGDPFGPNVRLDRRILLPSLTEDILERVLIGTFALRFGLLVVTSALSSMQLFVGVDVNPLSLPDSLLKNSSTAPAPSTKLASESSSKKEQLEKYDAAEQFRATALDSFIPKVLLSMRLTYPMGNKKLLLLLAIRFTFMLVERVIHIMAPLQTERLLRMFSPEGKVGGAVSLSKFDVGSVLLYVFYNYLQRKSNIMTFLYTAAQRPLDGFVRDSLQLRFFEHLHSLSMQFHLEKRSMDAIDIMQMGVHSVTQLSNYILFTFVPTICDVTITLLYFSIVWGWKYSLLLVAHAVLIGITSKLHERMVRRMRRKEIGFNGVSRDHPTETLTNAETVKYFTNEAYEVARYKESIERPRRMMPVTHLKYQALSIVHTIIWTCNLLAGCLLCAYEISNEQRDPASFMTFVIYSQQLESPFQSLTWMSDHLRATLADIDEMMAIFKLEPTVKDIPDAPPLVISGGEIEFENVSFQYSPDKRGLSNISFKVLKGQTVGIVGPTGGGKTTILRLLVRFWDPVAGRILIDGQDISKVAQLSVRENIGAVPQDPVLFNDTIGYNINYGRTSATKEDIVAAAKVAQIHDNIMKFDNGYETSVGNRGAKLSGGERQRISIARTVLKNPPIIVMDEATSALDSLTESEIQQALNRMTKNRTTISVAHRLSTIMHADLILFVKDGEIVERGTHEELIQAAIDNGGQGEYYKMWRIQTGRFYGDSNSTVGENEMDTCSEGEENREETLKEAHKDVEIAAVSDALEKKREDDGS</sequence>
<dbReference type="InterPro" id="IPR039421">
    <property type="entry name" value="Type_1_exporter"/>
</dbReference>
<feature type="compositionally biased region" description="Basic and acidic residues" evidence="9">
    <location>
        <begin position="892"/>
        <end position="903"/>
    </location>
</feature>
<dbReference type="PROSITE" id="PS50893">
    <property type="entry name" value="ABC_TRANSPORTER_2"/>
    <property type="match status" value="1"/>
</dbReference>
<dbReference type="Proteomes" id="UP001194580">
    <property type="component" value="Unassembled WGS sequence"/>
</dbReference>
<evidence type="ECO:0000259" key="11">
    <source>
        <dbReference type="PROSITE" id="PS50893"/>
    </source>
</evidence>
<dbReference type="Gene3D" id="1.20.1560.10">
    <property type="entry name" value="ABC transporter type 1, transmembrane domain"/>
    <property type="match status" value="1"/>
</dbReference>
<evidence type="ECO:0000256" key="3">
    <source>
        <dbReference type="ARBA" id="ARBA00022692"/>
    </source>
</evidence>
<dbReference type="InterPro" id="IPR003593">
    <property type="entry name" value="AAA+_ATPase"/>
</dbReference>
<feature type="domain" description="ABC transporter" evidence="11">
    <location>
        <begin position="623"/>
        <end position="857"/>
    </location>
</feature>
<proteinExistence type="inferred from homology"/>
<evidence type="ECO:0000256" key="6">
    <source>
        <dbReference type="ARBA" id="ARBA00022989"/>
    </source>
</evidence>
<keyword evidence="6 10" id="KW-1133">Transmembrane helix</keyword>
<feature type="domain" description="ABC transmembrane type-1" evidence="12">
    <location>
        <begin position="374"/>
        <end position="589"/>
    </location>
</feature>
<dbReference type="Gene3D" id="3.40.50.300">
    <property type="entry name" value="P-loop containing nucleotide triphosphate hydrolases"/>
    <property type="match status" value="1"/>
</dbReference>
<organism evidence="13 14">
    <name type="scientific">Linnemannia exigua</name>
    <dbReference type="NCBI Taxonomy" id="604196"/>
    <lineage>
        <taxon>Eukaryota</taxon>
        <taxon>Fungi</taxon>
        <taxon>Fungi incertae sedis</taxon>
        <taxon>Mucoromycota</taxon>
        <taxon>Mortierellomycotina</taxon>
        <taxon>Mortierellomycetes</taxon>
        <taxon>Mortierellales</taxon>
        <taxon>Mortierellaceae</taxon>
        <taxon>Linnemannia</taxon>
    </lineage>
</organism>
<keyword evidence="2" id="KW-0813">Transport</keyword>
<feature type="transmembrane region" description="Helical" evidence="10">
    <location>
        <begin position="527"/>
        <end position="553"/>
    </location>
</feature>
<feature type="compositionally biased region" description="Acidic residues" evidence="9">
    <location>
        <begin position="879"/>
        <end position="891"/>
    </location>
</feature>
<keyword evidence="14" id="KW-1185">Reference proteome</keyword>
<evidence type="ECO:0000259" key="12">
    <source>
        <dbReference type="PROSITE" id="PS50929"/>
    </source>
</evidence>
<keyword evidence="4" id="KW-0547">Nucleotide-binding</keyword>
<comment type="caution">
    <text evidence="13">The sequence shown here is derived from an EMBL/GenBank/DDBJ whole genome shotgun (WGS) entry which is preliminary data.</text>
</comment>
<dbReference type="GO" id="GO:0005524">
    <property type="term" value="F:ATP binding"/>
    <property type="evidence" value="ECO:0007669"/>
    <property type="project" value="UniProtKB-KW"/>
</dbReference>
<evidence type="ECO:0000256" key="4">
    <source>
        <dbReference type="ARBA" id="ARBA00022741"/>
    </source>
</evidence>
<dbReference type="PANTHER" id="PTHR24221:SF654">
    <property type="entry name" value="ATP-BINDING CASSETTE SUB-FAMILY B MEMBER 6"/>
    <property type="match status" value="1"/>
</dbReference>
<protein>
    <submittedName>
        <fullName evidence="13">ATP-binding cassette sub- B member 6, mitochondrial</fullName>
    </submittedName>
</protein>
<evidence type="ECO:0000256" key="1">
    <source>
        <dbReference type="ARBA" id="ARBA00004141"/>
    </source>
</evidence>
<feature type="transmembrane region" description="Helical" evidence="10">
    <location>
        <begin position="108"/>
        <end position="127"/>
    </location>
</feature>
<evidence type="ECO:0000256" key="10">
    <source>
        <dbReference type="SAM" id="Phobius"/>
    </source>
</evidence>
<dbReference type="SUPFAM" id="SSF90123">
    <property type="entry name" value="ABC transporter transmembrane region"/>
    <property type="match status" value="1"/>
</dbReference>
<evidence type="ECO:0000256" key="2">
    <source>
        <dbReference type="ARBA" id="ARBA00022448"/>
    </source>
</evidence>
<dbReference type="Pfam" id="PF00005">
    <property type="entry name" value="ABC_tran"/>
    <property type="match status" value="1"/>
</dbReference>
<dbReference type="InterPro" id="IPR011527">
    <property type="entry name" value="ABC1_TM_dom"/>
</dbReference>
<dbReference type="Pfam" id="PF00664">
    <property type="entry name" value="ABC_membrane"/>
    <property type="match status" value="1"/>
</dbReference>
<evidence type="ECO:0000313" key="14">
    <source>
        <dbReference type="Proteomes" id="UP001194580"/>
    </source>
</evidence>
<dbReference type="GO" id="GO:0140359">
    <property type="term" value="F:ABC-type transporter activity"/>
    <property type="evidence" value="ECO:0007669"/>
    <property type="project" value="InterPro"/>
</dbReference>
<comment type="similarity">
    <text evidence="8">Belongs to the ABC transporter superfamily. ABCB family. Heavy Metal importer (TC 3.A.1.210) subfamily.</text>
</comment>
<name>A0AAD4D370_9FUNG</name>
<feature type="transmembrane region" description="Helical" evidence="10">
    <location>
        <begin position="16"/>
        <end position="32"/>
    </location>
</feature>
<keyword evidence="5 13" id="KW-0067">ATP-binding</keyword>
<gene>
    <name evidence="13" type="primary">ABCB6_1</name>
    <name evidence="13" type="ORF">BGZ95_004733</name>
</gene>
<dbReference type="SMART" id="SM00382">
    <property type="entry name" value="AAA"/>
    <property type="match status" value="1"/>
</dbReference>
<dbReference type="PANTHER" id="PTHR24221">
    <property type="entry name" value="ATP-BINDING CASSETTE SUB-FAMILY B"/>
    <property type="match status" value="1"/>
</dbReference>
<dbReference type="InterPro" id="IPR027417">
    <property type="entry name" value="P-loop_NTPase"/>
</dbReference>
<feature type="transmembrane region" description="Helical" evidence="10">
    <location>
        <begin position="139"/>
        <end position="157"/>
    </location>
</feature>
<keyword evidence="3 10" id="KW-0812">Transmembrane</keyword>